<accession>A0A0F8EZ37</accession>
<gene>
    <name evidence="2" type="ORF">DU52_15675</name>
</gene>
<name>A0A0F8EZ37_METMZ</name>
<evidence type="ECO:0000313" key="2">
    <source>
        <dbReference type="EMBL" id="KKG35369.1"/>
    </source>
</evidence>
<dbReference type="AlphaFoldDB" id="A0A0F8EZ37"/>
<protein>
    <submittedName>
        <fullName evidence="2">Uncharacterized protein</fullName>
    </submittedName>
</protein>
<feature type="coiled-coil region" evidence="1">
    <location>
        <begin position="47"/>
        <end position="81"/>
    </location>
</feature>
<dbReference type="RefSeq" id="WP_048044039.1">
    <property type="nucleotide sequence ID" value="NZ_JJPA01000071.1"/>
</dbReference>
<proteinExistence type="predicted"/>
<organism evidence="2 3">
    <name type="scientific">Methanosarcina mazei</name>
    <name type="common">Methanosarcina frisia</name>
    <dbReference type="NCBI Taxonomy" id="2209"/>
    <lineage>
        <taxon>Archaea</taxon>
        <taxon>Methanobacteriati</taxon>
        <taxon>Methanobacteriota</taxon>
        <taxon>Stenosarchaea group</taxon>
        <taxon>Methanomicrobia</taxon>
        <taxon>Methanosarcinales</taxon>
        <taxon>Methanosarcinaceae</taxon>
        <taxon>Methanosarcina</taxon>
    </lineage>
</organism>
<evidence type="ECO:0000256" key="1">
    <source>
        <dbReference type="SAM" id="Coils"/>
    </source>
</evidence>
<reference evidence="2 3" key="1">
    <citation type="journal article" date="2015" name="ISME J.">
        <title>Genomic and phenotypic differentiation among Methanosarcina mazei populations from Columbia River sediment.</title>
        <authorList>
            <person name="Youngblut N.D."/>
            <person name="Wirth J.S."/>
            <person name="Henriksen J.R."/>
            <person name="Smith M."/>
            <person name="Simon H."/>
            <person name="Metcalf W.W."/>
            <person name="Whitaker R.J."/>
        </authorList>
    </citation>
    <scope>NUCLEOTIDE SEQUENCE [LARGE SCALE GENOMIC DNA]</scope>
    <source>
        <strain evidence="2 3">3.F.A.1A.1</strain>
    </source>
</reference>
<dbReference type="Proteomes" id="UP000034399">
    <property type="component" value="Unassembled WGS sequence"/>
</dbReference>
<dbReference type="PATRIC" id="fig|2209.61.peg.3374"/>
<comment type="caution">
    <text evidence="2">The sequence shown here is derived from an EMBL/GenBank/DDBJ whole genome shotgun (WGS) entry which is preliminary data.</text>
</comment>
<evidence type="ECO:0000313" key="3">
    <source>
        <dbReference type="Proteomes" id="UP000034399"/>
    </source>
</evidence>
<keyword evidence="1" id="KW-0175">Coiled coil</keyword>
<dbReference type="EMBL" id="JJPA01000071">
    <property type="protein sequence ID" value="KKG35369.1"/>
    <property type="molecule type" value="Genomic_DNA"/>
</dbReference>
<sequence>MENNKPEYIDIQIDVDQSDLDFLKEQNLDISEFFKSEINKLRDGSPISELRLEAMKLRQCIEECEGRLEDIEKEIGELQKGSV</sequence>